<dbReference type="PANTHER" id="PTHR45648:SF22">
    <property type="entry name" value="GDSL LIPASE_ACYLHYDROLASE FAMILY PROTEIN (AFU_ORTHOLOGUE AFUA_4G14700)"/>
    <property type="match status" value="1"/>
</dbReference>
<keyword evidence="1" id="KW-0378">Hydrolase</keyword>
<dbReference type="SUPFAM" id="SSF52266">
    <property type="entry name" value="SGNH hydrolase"/>
    <property type="match status" value="1"/>
</dbReference>
<name>A0A1Y2DFG1_9PEZI</name>
<keyword evidence="2" id="KW-0732">Signal</keyword>
<keyword evidence="4" id="KW-1185">Reference proteome</keyword>
<evidence type="ECO:0000256" key="1">
    <source>
        <dbReference type="ARBA" id="ARBA00022801"/>
    </source>
</evidence>
<dbReference type="Proteomes" id="UP000193689">
    <property type="component" value="Unassembled WGS sequence"/>
</dbReference>
<dbReference type="OrthoDB" id="1600564at2759"/>
<dbReference type="InterPro" id="IPR001087">
    <property type="entry name" value="GDSL"/>
</dbReference>
<feature type="chain" id="PRO_5011988224" description="Carbohydrate esterase family 16 protein" evidence="2">
    <location>
        <begin position="19"/>
        <end position="281"/>
    </location>
</feature>
<dbReference type="EMBL" id="MCFJ01000019">
    <property type="protein sequence ID" value="ORY57425.1"/>
    <property type="molecule type" value="Genomic_DNA"/>
</dbReference>
<gene>
    <name evidence="3" type="ORF">BCR38DRAFT_461170</name>
</gene>
<dbReference type="Gene3D" id="3.40.50.1110">
    <property type="entry name" value="SGNH hydrolase"/>
    <property type="match status" value="1"/>
</dbReference>
<dbReference type="AlphaFoldDB" id="A0A1Y2DFG1"/>
<dbReference type="Pfam" id="PF00657">
    <property type="entry name" value="Lipase_GDSL"/>
    <property type="match status" value="1"/>
</dbReference>
<protein>
    <recommendedName>
        <fullName evidence="5">Carbohydrate esterase family 16 protein</fullName>
    </recommendedName>
</protein>
<evidence type="ECO:0000256" key="2">
    <source>
        <dbReference type="SAM" id="SignalP"/>
    </source>
</evidence>
<evidence type="ECO:0008006" key="5">
    <source>
        <dbReference type="Google" id="ProtNLM"/>
    </source>
</evidence>
<dbReference type="PANTHER" id="PTHR45648">
    <property type="entry name" value="GDSL LIPASE/ACYLHYDROLASE FAMILY PROTEIN (AFU_ORTHOLOGUE AFUA_4G14700)"/>
    <property type="match status" value="1"/>
</dbReference>
<dbReference type="GeneID" id="63778707"/>
<proteinExistence type="predicted"/>
<accession>A0A1Y2DFG1</accession>
<dbReference type="InterPro" id="IPR051058">
    <property type="entry name" value="GDSL_Est/Lipase"/>
</dbReference>
<organism evidence="3 4">
    <name type="scientific">Pseudomassariella vexata</name>
    <dbReference type="NCBI Taxonomy" id="1141098"/>
    <lineage>
        <taxon>Eukaryota</taxon>
        <taxon>Fungi</taxon>
        <taxon>Dikarya</taxon>
        <taxon>Ascomycota</taxon>
        <taxon>Pezizomycotina</taxon>
        <taxon>Sordariomycetes</taxon>
        <taxon>Xylariomycetidae</taxon>
        <taxon>Amphisphaeriales</taxon>
        <taxon>Pseudomassariaceae</taxon>
        <taxon>Pseudomassariella</taxon>
    </lineage>
</organism>
<dbReference type="CDD" id="cd01846">
    <property type="entry name" value="fatty_acyltransferase_like"/>
    <property type="match status" value="1"/>
</dbReference>
<feature type="signal peptide" evidence="2">
    <location>
        <begin position="1"/>
        <end position="18"/>
    </location>
</feature>
<dbReference type="GO" id="GO:0016788">
    <property type="term" value="F:hydrolase activity, acting on ester bonds"/>
    <property type="evidence" value="ECO:0007669"/>
    <property type="project" value="InterPro"/>
</dbReference>
<sequence length="281" mass="30453">MLPMAAVLSLSLAPVVQAEKYLMVFGDSYSTTGFWAGGDQPSSSNPIGNPALPGTTTSGGYNWVGHVTAQLNTSLTLTYDFAVSGATTDKDIVDSYASYCFDDQVDLFETYVTAPWSANNTLIAVWMGINDVGESFWDYVATPLEKVMDRYFGLLQTLYDDGATDFVLLSVPPFDQAPVMEYESESSMENLRSNITAYNAALETRLTTFKAANSGVTAQVFNTTPSFETVLNNPTTYGASDATCYNSDGTSCVWYDNYHPGMAIQKLVAEALVDAVPFFSS</sequence>
<reference evidence="3 4" key="1">
    <citation type="submission" date="2016-07" db="EMBL/GenBank/DDBJ databases">
        <title>Pervasive Adenine N6-methylation of Active Genes in Fungi.</title>
        <authorList>
            <consortium name="DOE Joint Genome Institute"/>
            <person name="Mondo S.J."/>
            <person name="Dannebaum R.O."/>
            <person name="Kuo R.C."/>
            <person name="Labutti K."/>
            <person name="Haridas S."/>
            <person name="Kuo A."/>
            <person name="Salamov A."/>
            <person name="Ahrendt S.R."/>
            <person name="Lipzen A."/>
            <person name="Sullivan W."/>
            <person name="Andreopoulos W.B."/>
            <person name="Clum A."/>
            <person name="Lindquist E."/>
            <person name="Daum C."/>
            <person name="Ramamoorthy G.K."/>
            <person name="Gryganskyi A."/>
            <person name="Culley D."/>
            <person name="Magnuson J.K."/>
            <person name="James T.Y."/>
            <person name="O'Malley M.A."/>
            <person name="Stajich J.E."/>
            <person name="Spatafora J.W."/>
            <person name="Visel A."/>
            <person name="Grigoriev I.V."/>
        </authorList>
    </citation>
    <scope>NUCLEOTIDE SEQUENCE [LARGE SCALE GENOMIC DNA]</scope>
    <source>
        <strain evidence="3 4">CBS 129021</strain>
    </source>
</reference>
<evidence type="ECO:0000313" key="4">
    <source>
        <dbReference type="Proteomes" id="UP000193689"/>
    </source>
</evidence>
<dbReference type="InterPro" id="IPR036514">
    <property type="entry name" value="SGNH_hydro_sf"/>
</dbReference>
<evidence type="ECO:0000313" key="3">
    <source>
        <dbReference type="EMBL" id="ORY57425.1"/>
    </source>
</evidence>
<dbReference type="RefSeq" id="XP_040710675.1">
    <property type="nucleotide sequence ID" value="XM_040862495.1"/>
</dbReference>
<comment type="caution">
    <text evidence="3">The sequence shown here is derived from an EMBL/GenBank/DDBJ whole genome shotgun (WGS) entry which is preliminary data.</text>
</comment>
<dbReference type="InParanoid" id="A0A1Y2DFG1"/>